<keyword evidence="2" id="KW-0472">Membrane</keyword>
<dbReference type="InParanoid" id="A0A409VRZ5"/>
<accession>A0A409VRZ5</accession>
<proteinExistence type="predicted"/>
<dbReference type="AlphaFoldDB" id="A0A409VRZ5"/>
<keyword evidence="2" id="KW-0812">Transmembrane</keyword>
<feature type="transmembrane region" description="Helical" evidence="2">
    <location>
        <begin position="201"/>
        <end position="220"/>
    </location>
</feature>
<feature type="region of interest" description="Disordered" evidence="1">
    <location>
        <begin position="120"/>
        <end position="141"/>
    </location>
</feature>
<reference evidence="3 4" key="1">
    <citation type="journal article" date="2018" name="Evol. Lett.">
        <title>Horizontal gene cluster transfer increased hallucinogenic mushroom diversity.</title>
        <authorList>
            <person name="Reynolds H.T."/>
            <person name="Vijayakumar V."/>
            <person name="Gluck-Thaler E."/>
            <person name="Korotkin H.B."/>
            <person name="Matheny P.B."/>
            <person name="Slot J.C."/>
        </authorList>
    </citation>
    <scope>NUCLEOTIDE SEQUENCE [LARGE SCALE GENOMIC DNA]</scope>
    <source>
        <strain evidence="3 4">SRW20</strain>
    </source>
</reference>
<feature type="compositionally biased region" description="Polar residues" evidence="1">
    <location>
        <begin position="120"/>
        <end position="133"/>
    </location>
</feature>
<comment type="caution">
    <text evidence="3">The sequence shown here is derived from an EMBL/GenBank/DDBJ whole genome shotgun (WGS) entry which is preliminary data.</text>
</comment>
<sequence length="270" mass="29425">RFVAFHLGYARHCGSPQDRRGSAITRITTKTAWCLRRVLPPVGVRQEGSSKFVLFNERCRRASAGIACHPIRPLFVLKNSRQRDSEKTDRQWRDATRPTRGLIISRPALRLHESDVIALSSRQAKPGASTSTPAPAYSTPLDDASRMHWHFSYARRKAVNRTREECNGNVIGWSIFGRPRSESPQDVIGFLNSQGGGGGSIFSAIGAGINAVVSAIAGVIEAIVSAITAVVVTIFNVIADILCCRCFGSRRAGRRTGRRRGYGGGTAATY</sequence>
<dbReference type="EMBL" id="NHYE01005583">
    <property type="protein sequence ID" value="PPQ69007.1"/>
    <property type="molecule type" value="Genomic_DNA"/>
</dbReference>
<name>A0A409VRZ5_9AGAR</name>
<keyword evidence="2" id="KW-1133">Transmembrane helix</keyword>
<evidence type="ECO:0000313" key="3">
    <source>
        <dbReference type="EMBL" id="PPQ69007.1"/>
    </source>
</evidence>
<evidence type="ECO:0000256" key="2">
    <source>
        <dbReference type="SAM" id="Phobius"/>
    </source>
</evidence>
<evidence type="ECO:0000313" key="4">
    <source>
        <dbReference type="Proteomes" id="UP000284706"/>
    </source>
</evidence>
<evidence type="ECO:0000256" key="1">
    <source>
        <dbReference type="SAM" id="MobiDB-lite"/>
    </source>
</evidence>
<organism evidence="3 4">
    <name type="scientific">Gymnopilus dilepis</name>
    <dbReference type="NCBI Taxonomy" id="231916"/>
    <lineage>
        <taxon>Eukaryota</taxon>
        <taxon>Fungi</taxon>
        <taxon>Dikarya</taxon>
        <taxon>Basidiomycota</taxon>
        <taxon>Agaricomycotina</taxon>
        <taxon>Agaricomycetes</taxon>
        <taxon>Agaricomycetidae</taxon>
        <taxon>Agaricales</taxon>
        <taxon>Agaricineae</taxon>
        <taxon>Hymenogastraceae</taxon>
        <taxon>Gymnopilus</taxon>
    </lineage>
</organism>
<keyword evidence="4" id="KW-1185">Reference proteome</keyword>
<gene>
    <name evidence="3" type="ORF">CVT26_001941</name>
</gene>
<feature type="transmembrane region" description="Helical" evidence="2">
    <location>
        <begin position="226"/>
        <end position="248"/>
    </location>
</feature>
<dbReference type="Proteomes" id="UP000284706">
    <property type="component" value="Unassembled WGS sequence"/>
</dbReference>
<protein>
    <submittedName>
        <fullName evidence="3">Uncharacterized protein</fullName>
    </submittedName>
</protein>
<feature type="non-terminal residue" evidence="3">
    <location>
        <position position="1"/>
    </location>
</feature>